<protein>
    <submittedName>
        <fullName evidence="4">RGS domain-containing serine/threonine-protein kinase A-like isoform X1</fullName>
    </submittedName>
</protein>
<dbReference type="RefSeq" id="XP_018324194.1">
    <property type="nucleotide sequence ID" value="XM_018468692.1"/>
</dbReference>
<sequence>MKVFFIFSLVANSVFSEAPYPPSGYRPLGPQFELPTRTEQPETDVETFSDTVVVQDATDRQLNNNNLWPTSQQLPTFEPAQFRAAANPRKYPLNVVPLERVTTVEFYQAPVQLLSTEINYPVDRKSPIVKTTTFANVNGQNYRISSINNNSNGKTESGTKAVKQSRGETTDDFKPSNENSFTESTVDENETTTINTVKQSVRFRSAVRRKTLRTPKVGSKKEEAGHGENSANDLPQQALFTRNPSEVGSNQKSKQRSHQDSRTTASNEPLIRKPSEQNLRSPQGGTSIDYDNTNGLSLDDGKDNNISNPQTNQSPQDTYGVPAIEVTSSRPRRRKTRRRKITTTTTTTTTSTTEAPGYTESEESVPENENPNVAISTAVAGLPPSVYLVHEPTSGQLRLLRLRIE</sequence>
<feature type="compositionally biased region" description="Low complexity" evidence="1">
    <location>
        <begin position="342"/>
        <end position="353"/>
    </location>
</feature>
<feature type="chain" id="PRO_5010724572" evidence="2">
    <location>
        <begin position="17"/>
        <end position="405"/>
    </location>
</feature>
<feature type="compositionally biased region" description="Polar residues" evidence="1">
    <location>
        <begin position="229"/>
        <end position="252"/>
    </location>
</feature>
<dbReference type="Proteomes" id="UP000192223">
    <property type="component" value="Unplaced"/>
</dbReference>
<dbReference type="GeneID" id="108736316"/>
<evidence type="ECO:0000313" key="3">
    <source>
        <dbReference type="Proteomes" id="UP000192223"/>
    </source>
</evidence>
<dbReference type="InParanoid" id="A0A1W4WJU3"/>
<feature type="compositionally biased region" description="Basic and acidic residues" evidence="1">
    <location>
        <begin position="165"/>
        <end position="175"/>
    </location>
</feature>
<organism evidence="3 4">
    <name type="scientific">Agrilus planipennis</name>
    <name type="common">Emerald ash borer</name>
    <name type="synonym">Agrilus marcopoli</name>
    <dbReference type="NCBI Taxonomy" id="224129"/>
    <lineage>
        <taxon>Eukaryota</taxon>
        <taxon>Metazoa</taxon>
        <taxon>Ecdysozoa</taxon>
        <taxon>Arthropoda</taxon>
        <taxon>Hexapoda</taxon>
        <taxon>Insecta</taxon>
        <taxon>Pterygota</taxon>
        <taxon>Neoptera</taxon>
        <taxon>Endopterygota</taxon>
        <taxon>Coleoptera</taxon>
        <taxon>Polyphaga</taxon>
        <taxon>Elateriformia</taxon>
        <taxon>Buprestoidea</taxon>
        <taxon>Buprestidae</taxon>
        <taxon>Agrilinae</taxon>
        <taxon>Agrilus</taxon>
    </lineage>
</organism>
<evidence type="ECO:0000256" key="1">
    <source>
        <dbReference type="SAM" id="MobiDB-lite"/>
    </source>
</evidence>
<keyword evidence="3" id="KW-1185">Reference proteome</keyword>
<feature type="compositionally biased region" description="Basic residues" evidence="1">
    <location>
        <begin position="330"/>
        <end position="341"/>
    </location>
</feature>
<feature type="region of interest" description="Disordered" evidence="1">
    <location>
        <begin position="205"/>
        <end position="369"/>
    </location>
</feature>
<feature type="compositionally biased region" description="Polar residues" evidence="1">
    <location>
        <begin position="276"/>
        <end position="296"/>
    </location>
</feature>
<feature type="signal peptide" evidence="2">
    <location>
        <begin position="1"/>
        <end position="16"/>
    </location>
</feature>
<feature type="region of interest" description="Disordered" evidence="1">
    <location>
        <begin position="145"/>
        <end position="193"/>
    </location>
</feature>
<proteinExistence type="predicted"/>
<dbReference type="KEGG" id="apln:108736316"/>
<accession>A0A1W4WJU3</accession>
<dbReference type="AlphaFoldDB" id="A0A1W4WJU3"/>
<feature type="compositionally biased region" description="Polar residues" evidence="1">
    <location>
        <begin position="304"/>
        <end position="317"/>
    </location>
</feature>
<name>A0A1W4WJU3_AGRPL</name>
<evidence type="ECO:0000256" key="2">
    <source>
        <dbReference type="SAM" id="SignalP"/>
    </source>
</evidence>
<dbReference type="OrthoDB" id="8197587at2759"/>
<gene>
    <name evidence="4" type="primary">LOC108736316</name>
</gene>
<keyword evidence="2" id="KW-0732">Signal</keyword>
<reference evidence="4" key="1">
    <citation type="submission" date="2025-08" db="UniProtKB">
        <authorList>
            <consortium name="RefSeq"/>
        </authorList>
    </citation>
    <scope>IDENTIFICATION</scope>
    <source>
        <tissue evidence="4">Entire body</tissue>
    </source>
</reference>
<evidence type="ECO:0000313" key="4">
    <source>
        <dbReference type="RefSeq" id="XP_018324194.1"/>
    </source>
</evidence>